<organism evidence="1 2">
    <name type="scientific">Candidatus Gottesmanbacteria bacterium RIFCSPLOWO2_01_FULL_46_9</name>
    <dbReference type="NCBI Taxonomy" id="1798394"/>
    <lineage>
        <taxon>Bacteria</taxon>
        <taxon>Candidatus Gottesmaniibacteriota</taxon>
    </lineage>
</organism>
<dbReference type="AlphaFoldDB" id="A0A1F6AZ00"/>
<sequence>MVIRGSINVNGLRKYIWEAISPTGDPFFFVTTGSGTYGEQGEQSVYSQFYNLTNSPDAYINLTLYTHFTRLDFPNPRIYDLTNNSPHQDLFDALERAVERQAVGRGEFPADLLPVTMVMDITAVHR</sequence>
<name>A0A1F6AZ00_9BACT</name>
<evidence type="ECO:0000313" key="2">
    <source>
        <dbReference type="Proteomes" id="UP000176450"/>
    </source>
</evidence>
<dbReference type="EMBL" id="MFJX01000052">
    <property type="protein sequence ID" value="OGG29919.1"/>
    <property type="molecule type" value="Genomic_DNA"/>
</dbReference>
<proteinExistence type="predicted"/>
<evidence type="ECO:0000313" key="1">
    <source>
        <dbReference type="EMBL" id="OGG29919.1"/>
    </source>
</evidence>
<accession>A0A1F6AZ00</accession>
<comment type="caution">
    <text evidence="1">The sequence shown here is derived from an EMBL/GenBank/DDBJ whole genome shotgun (WGS) entry which is preliminary data.</text>
</comment>
<dbReference type="Proteomes" id="UP000176450">
    <property type="component" value="Unassembled WGS sequence"/>
</dbReference>
<protein>
    <submittedName>
        <fullName evidence="1">Uncharacterized protein</fullName>
    </submittedName>
</protein>
<gene>
    <name evidence="1" type="ORF">A3A63_02820</name>
</gene>
<reference evidence="1 2" key="1">
    <citation type="journal article" date="2016" name="Nat. Commun.">
        <title>Thousands of microbial genomes shed light on interconnected biogeochemical processes in an aquifer system.</title>
        <authorList>
            <person name="Anantharaman K."/>
            <person name="Brown C.T."/>
            <person name="Hug L.A."/>
            <person name="Sharon I."/>
            <person name="Castelle C.J."/>
            <person name="Probst A.J."/>
            <person name="Thomas B.C."/>
            <person name="Singh A."/>
            <person name="Wilkins M.J."/>
            <person name="Karaoz U."/>
            <person name="Brodie E.L."/>
            <person name="Williams K.H."/>
            <person name="Hubbard S.S."/>
            <person name="Banfield J.F."/>
        </authorList>
    </citation>
    <scope>NUCLEOTIDE SEQUENCE [LARGE SCALE GENOMIC DNA]</scope>
</reference>